<reference evidence="4 5" key="1">
    <citation type="submission" date="2024-03" db="EMBL/GenBank/DDBJ databases">
        <title>Actinomycetospora sp. OC33-EN07, a novel actinomycete isolated from wild orchid (Aerides multiflora).</title>
        <authorList>
            <person name="Suriyachadkun C."/>
        </authorList>
    </citation>
    <scope>NUCLEOTIDE SEQUENCE [LARGE SCALE GENOMIC DNA]</scope>
    <source>
        <strain evidence="4 5">OC33-EN07</strain>
    </source>
</reference>
<dbReference type="InterPro" id="IPR036663">
    <property type="entry name" value="Fumarylacetoacetase_C_sf"/>
</dbReference>
<dbReference type="RefSeq" id="WP_337703548.1">
    <property type="nucleotide sequence ID" value="NZ_JBBEGM010000004.1"/>
</dbReference>
<comment type="similarity">
    <text evidence="1">Belongs to the FAH family.</text>
</comment>
<evidence type="ECO:0000256" key="2">
    <source>
        <dbReference type="ARBA" id="ARBA00022723"/>
    </source>
</evidence>
<sequence length="294" mass="31744">MVDDISPCEPDRHCRAAGKGPTMRLANIRVDGRTRAARADGDTLVVLEDELTDLLRRPGWQDLALTSNGARVPVAGASFAPLVTTPDKIICAGLNYKAHIAETGRPTPEHPFFFSKFPAALIGAHDELRLPTVSEQTDWEVELTVVIGEPVRDVDESGARAAIAGYTIMNDVTVRDWQHHGPTWLAGKTFEATTPLGPYLVTPDEFPPGEIDLELTCSVNGERMQKSRTSDLLFGVPVLISYMSRVLTLLPGDVIATGTPSGIGGRMTPPRFLEPGDVLTTAIPGIGELQNVCR</sequence>
<dbReference type="PANTHER" id="PTHR42796:SF4">
    <property type="entry name" value="FUMARYLACETOACETATE HYDROLASE DOMAIN-CONTAINING PROTEIN 2A"/>
    <property type="match status" value="1"/>
</dbReference>
<accession>A0ABU8M519</accession>
<evidence type="ECO:0000313" key="4">
    <source>
        <dbReference type="EMBL" id="MEJ2862176.1"/>
    </source>
</evidence>
<comment type="caution">
    <text evidence="4">The sequence shown here is derived from an EMBL/GenBank/DDBJ whole genome shotgun (WGS) entry which is preliminary data.</text>
</comment>
<dbReference type="InterPro" id="IPR011234">
    <property type="entry name" value="Fumarylacetoacetase-like_C"/>
</dbReference>
<feature type="domain" description="Fumarylacetoacetase-like C-terminal" evidence="3">
    <location>
        <begin position="88"/>
        <end position="292"/>
    </location>
</feature>
<gene>
    <name evidence="4" type="ORF">WCD58_13475</name>
</gene>
<keyword evidence="5" id="KW-1185">Reference proteome</keyword>
<dbReference type="PANTHER" id="PTHR42796">
    <property type="entry name" value="FUMARYLACETOACETATE HYDROLASE DOMAIN-CONTAINING PROTEIN 2A-RELATED"/>
    <property type="match status" value="1"/>
</dbReference>
<keyword evidence="2" id="KW-0479">Metal-binding</keyword>
<dbReference type="InterPro" id="IPR051121">
    <property type="entry name" value="FAH"/>
</dbReference>
<protein>
    <submittedName>
        <fullName evidence="4">Fumarylacetoacetate hydrolase family protein</fullName>
    </submittedName>
</protein>
<dbReference type="Proteomes" id="UP001369736">
    <property type="component" value="Unassembled WGS sequence"/>
</dbReference>
<dbReference type="SUPFAM" id="SSF56529">
    <property type="entry name" value="FAH"/>
    <property type="match status" value="1"/>
</dbReference>
<dbReference type="EMBL" id="JBBEGM010000004">
    <property type="protein sequence ID" value="MEJ2862176.1"/>
    <property type="molecule type" value="Genomic_DNA"/>
</dbReference>
<evidence type="ECO:0000256" key="1">
    <source>
        <dbReference type="ARBA" id="ARBA00010211"/>
    </source>
</evidence>
<dbReference type="Pfam" id="PF01557">
    <property type="entry name" value="FAA_hydrolase"/>
    <property type="match status" value="1"/>
</dbReference>
<name>A0ABU8M519_9PSEU</name>
<keyword evidence="4" id="KW-0378">Hydrolase</keyword>
<organism evidence="4 5">
    <name type="scientific">Actinomycetospora flava</name>
    <dbReference type="NCBI Taxonomy" id="3129232"/>
    <lineage>
        <taxon>Bacteria</taxon>
        <taxon>Bacillati</taxon>
        <taxon>Actinomycetota</taxon>
        <taxon>Actinomycetes</taxon>
        <taxon>Pseudonocardiales</taxon>
        <taxon>Pseudonocardiaceae</taxon>
        <taxon>Actinomycetospora</taxon>
    </lineage>
</organism>
<evidence type="ECO:0000259" key="3">
    <source>
        <dbReference type="Pfam" id="PF01557"/>
    </source>
</evidence>
<dbReference type="GO" id="GO:0016787">
    <property type="term" value="F:hydrolase activity"/>
    <property type="evidence" value="ECO:0007669"/>
    <property type="project" value="UniProtKB-KW"/>
</dbReference>
<dbReference type="Gene3D" id="3.90.850.10">
    <property type="entry name" value="Fumarylacetoacetase-like, C-terminal domain"/>
    <property type="match status" value="1"/>
</dbReference>
<proteinExistence type="inferred from homology"/>
<evidence type="ECO:0000313" key="5">
    <source>
        <dbReference type="Proteomes" id="UP001369736"/>
    </source>
</evidence>